<evidence type="ECO:0000256" key="1">
    <source>
        <dbReference type="ARBA" id="ARBA00022679"/>
    </source>
</evidence>
<dbReference type="InterPro" id="IPR037035">
    <property type="entry name" value="GK-like_C_sf"/>
</dbReference>
<sequence>MHAPDLSLSPEAGRELLRSLFDEALRAVDPLSSVPRHLPPRPRGRTVVVGAGKAAARMALALERAWDGPLSGLVVTRYGHGEPCQRIEVVEAGHPVPDEAGQQAAQRIRALVQGLGAQDLVIALISGGGSSLLTAPAPGLTLAEKRELTNRLLHSGATIHEMNCVRKHLSSIKGGKLAQASGAAAVWTLVVSDVPGDDPRTVASGPTLPDDSTPQDALAVLRQYGITPSPAVRQVLESPPVTPAAAQQGPREVRVIATAQAALDAAAEAARARGLRPLVLGNAIEGEARQVGRVHAGIARQVAGFGQPLAAPAVLLSGGETTVTVTGRGRGGRNAEFLLGELIGLAGHPRVWGLAADTDGIDGSESNAGALFGPDSWARGLQQGLSAADLLAGNDAFSYFDALGDLVVTGPTRTNVNDFRATLIA</sequence>
<keyword evidence="1" id="KW-0808">Transferase</keyword>
<evidence type="ECO:0000259" key="6">
    <source>
        <dbReference type="Pfam" id="PF13660"/>
    </source>
</evidence>
<dbReference type="Proteomes" id="UP000613011">
    <property type="component" value="Unassembled WGS sequence"/>
</dbReference>
<dbReference type="FunFam" id="3.40.50.10180:FF:000001">
    <property type="entry name" value="Glycerate kinase"/>
    <property type="match status" value="1"/>
</dbReference>
<organism evidence="7 8">
    <name type="scientific">Ramlibacter aurantiacus</name>
    <dbReference type="NCBI Taxonomy" id="2801330"/>
    <lineage>
        <taxon>Bacteria</taxon>
        <taxon>Pseudomonadati</taxon>
        <taxon>Pseudomonadota</taxon>
        <taxon>Betaproteobacteria</taxon>
        <taxon>Burkholderiales</taxon>
        <taxon>Comamonadaceae</taxon>
        <taxon>Ramlibacter</taxon>
    </lineage>
</organism>
<dbReference type="SUPFAM" id="SSF82544">
    <property type="entry name" value="GckA/TtuD-like"/>
    <property type="match status" value="1"/>
</dbReference>
<feature type="domain" description="MOFRL-associated" evidence="6">
    <location>
        <begin position="17"/>
        <end position="237"/>
    </location>
</feature>
<dbReference type="RefSeq" id="WP_201683208.1">
    <property type="nucleotide sequence ID" value="NZ_JAEQNA010000001.1"/>
</dbReference>
<dbReference type="PANTHER" id="PTHR12227">
    <property type="entry name" value="GLYCERATE KINASE"/>
    <property type="match status" value="1"/>
</dbReference>
<keyword evidence="4" id="KW-0067">ATP-binding</keyword>
<proteinExistence type="predicted"/>
<comment type="caution">
    <text evidence="7">The sequence shown here is derived from an EMBL/GenBank/DDBJ whole genome shotgun (WGS) entry which is preliminary data.</text>
</comment>
<dbReference type="AlphaFoldDB" id="A0A936ZH97"/>
<dbReference type="InterPro" id="IPR039760">
    <property type="entry name" value="MOFRL_protein"/>
</dbReference>
<keyword evidence="2" id="KW-0547">Nucleotide-binding</keyword>
<reference evidence="7" key="1">
    <citation type="submission" date="2021-01" db="EMBL/GenBank/DDBJ databases">
        <title>Ramlibacter sp. strain AW1 16S ribosomal RNA gene Genome sequencing and assembly.</title>
        <authorList>
            <person name="Kang M."/>
        </authorList>
    </citation>
    <scope>NUCLEOTIDE SEQUENCE</scope>
    <source>
        <strain evidence="7">AW1</strain>
    </source>
</reference>
<evidence type="ECO:0000313" key="8">
    <source>
        <dbReference type="Proteomes" id="UP000613011"/>
    </source>
</evidence>
<dbReference type="InterPro" id="IPR007835">
    <property type="entry name" value="MOFRL"/>
</dbReference>
<dbReference type="PANTHER" id="PTHR12227:SF0">
    <property type="entry name" value="GLYCERATE KINASE"/>
    <property type="match status" value="1"/>
</dbReference>
<dbReference type="Gene3D" id="3.40.50.10180">
    <property type="entry name" value="Glycerate kinase, MOFRL-like N-terminal domain"/>
    <property type="match status" value="1"/>
</dbReference>
<protein>
    <submittedName>
        <fullName evidence="7">Glycerate kinase</fullName>
    </submittedName>
</protein>
<dbReference type="GO" id="GO:0005524">
    <property type="term" value="F:ATP binding"/>
    <property type="evidence" value="ECO:0007669"/>
    <property type="project" value="UniProtKB-KW"/>
</dbReference>
<dbReference type="GO" id="GO:0008887">
    <property type="term" value="F:glycerate kinase activity"/>
    <property type="evidence" value="ECO:0007669"/>
    <property type="project" value="InterPro"/>
</dbReference>
<evidence type="ECO:0000256" key="4">
    <source>
        <dbReference type="ARBA" id="ARBA00022840"/>
    </source>
</evidence>
<dbReference type="Pfam" id="PF13660">
    <property type="entry name" value="DUF4147"/>
    <property type="match status" value="1"/>
</dbReference>
<evidence type="ECO:0000313" key="7">
    <source>
        <dbReference type="EMBL" id="MBL0420223.1"/>
    </source>
</evidence>
<gene>
    <name evidence="7" type="ORF">JI739_07690</name>
</gene>
<accession>A0A936ZH97</accession>
<dbReference type="Gene3D" id="3.40.1480.10">
    <property type="entry name" value="MOFRL domain"/>
    <property type="match status" value="1"/>
</dbReference>
<dbReference type="FunFam" id="3.40.1480.10:FF:000002">
    <property type="entry name" value="Glycerate kinase"/>
    <property type="match status" value="1"/>
</dbReference>
<evidence type="ECO:0000256" key="2">
    <source>
        <dbReference type="ARBA" id="ARBA00022741"/>
    </source>
</evidence>
<feature type="domain" description="MOFRL" evidence="5">
    <location>
        <begin position="314"/>
        <end position="418"/>
    </location>
</feature>
<dbReference type="InterPro" id="IPR025286">
    <property type="entry name" value="MOFRL_assoc_dom"/>
</dbReference>
<keyword evidence="3 7" id="KW-0418">Kinase</keyword>
<dbReference type="Pfam" id="PF05161">
    <property type="entry name" value="MOFRL"/>
    <property type="match status" value="1"/>
</dbReference>
<keyword evidence="8" id="KW-1185">Reference proteome</keyword>
<dbReference type="EMBL" id="JAEQNA010000001">
    <property type="protein sequence ID" value="MBL0420223.1"/>
    <property type="molecule type" value="Genomic_DNA"/>
</dbReference>
<name>A0A936ZH97_9BURK</name>
<evidence type="ECO:0000259" key="5">
    <source>
        <dbReference type="Pfam" id="PF05161"/>
    </source>
</evidence>
<dbReference type="InterPro" id="IPR038614">
    <property type="entry name" value="GK_N_sf"/>
</dbReference>
<evidence type="ECO:0000256" key="3">
    <source>
        <dbReference type="ARBA" id="ARBA00022777"/>
    </source>
</evidence>
<dbReference type="GO" id="GO:0005737">
    <property type="term" value="C:cytoplasm"/>
    <property type="evidence" value="ECO:0007669"/>
    <property type="project" value="TreeGrafter"/>
</dbReference>